<dbReference type="Pfam" id="PF00004">
    <property type="entry name" value="AAA"/>
    <property type="match status" value="1"/>
</dbReference>
<evidence type="ECO:0000256" key="1">
    <source>
        <dbReference type="ARBA" id="ARBA00001946"/>
    </source>
</evidence>
<dbReference type="SUPFAM" id="SSF52540">
    <property type="entry name" value="P-loop containing nucleoside triphosphate hydrolases"/>
    <property type="match status" value="1"/>
</dbReference>
<dbReference type="Gene3D" id="3.40.50.300">
    <property type="entry name" value="P-loop containing nucleotide triphosphate hydrolases"/>
    <property type="match status" value="1"/>
</dbReference>
<dbReference type="Pfam" id="PF25568">
    <property type="entry name" value="AAA_lid_At3g28540"/>
    <property type="match status" value="1"/>
</dbReference>
<dbReference type="SMART" id="SM00382">
    <property type="entry name" value="AAA"/>
    <property type="match status" value="1"/>
</dbReference>
<evidence type="ECO:0000313" key="9">
    <source>
        <dbReference type="EMBL" id="MBA4615153.1"/>
    </source>
</evidence>
<comment type="similarity">
    <text evidence="2">Belongs to the AAA ATPase family. BCS1 subfamily.</text>
</comment>
<dbReference type="InterPro" id="IPR027417">
    <property type="entry name" value="P-loop_NTPase"/>
</dbReference>
<sequence>MICSNFSVPTFHTTPLSFSSPPPPLSSSHNHSAAPTTATMYSYFQTQMPTFTPSSLFATYASISAMVMLLRSVLNDIIPHPARAYIFSFFSSLFRFRTSKLTLVIEETNGTGIGRNHYYDAAELYLATKVTTPSTDRLKISKSSKDKTPTVRFEQGEQIDDFYEGVHLRWRFGCLESGKSRPRGFEEDPDSGGPVSVFKTRFFELSFDKEFRNMVMNSYLPYVEAKYKTIKEEERDLKLYTLGHRSSYGNVYWDATNLDHPSTFDTLAMNPDRKEVIKKDLNRFIRRREFYRRVGRAWKRGYLLFGPPGTGKSSLVAAMANHLRFDIYDLQLTNLTRDSELRRVLVSIPNRSILVIEDIDCTVEIKDRRNSSNHSSCSSPNGSNHHSKIPEPQLSLSGLLNFIDGLWSSCGDERLIVFTTNHKDKLDPALLRPGRMDMHIEMSYLTAQAFRILASNYLDIKGGYHQLFDQIEKLIETIHVTPAQVAEELMRSEDVNEALEGVLKLLTSKEEENKEVVVKDEGLDANLVDVNESTNN</sequence>
<feature type="domain" description="AAA+ ATPase" evidence="8">
    <location>
        <begin position="298"/>
        <end position="446"/>
    </location>
</feature>
<dbReference type="InterPro" id="IPR003960">
    <property type="entry name" value="ATPase_AAA_CS"/>
</dbReference>
<dbReference type="InterPro" id="IPR050747">
    <property type="entry name" value="Mitochondrial_chaperone_BCS1"/>
</dbReference>
<dbReference type="GO" id="GO:0006950">
    <property type="term" value="P:response to stress"/>
    <property type="evidence" value="ECO:0007669"/>
    <property type="project" value="UniProtKB-ARBA"/>
</dbReference>
<protein>
    <submittedName>
        <fullName evidence="9">Adenosinetriphosphatase</fullName>
        <ecNumber evidence="9">3.6.1.3</ecNumber>
    </submittedName>
</protein>
<dbReference type="EMBL" id="GISG01006264">
    <property type="protein sequence ID" value="MBA4615153.1"/>
    <property type="molecule type" value="Transcribed_RNA"/>
</dbReference>
<feature type="compositionally biased region" description="Low complexity" evidence="7">
    <location>
        <begin position="372"/>
        <end position="384"/>
    </location>
</feature>
<dbReference type="AlphaFoldDB" id="A0A7C8YD37"/>
<keyword evidence="3 9" id="KW-0378">Hydrolase</keyword>
<evidence type="ECO:0000256" key="2">
    <source>
        <dbReference type="ARBA" id="ARBA00007448"/>
    </source>
</evidence>
<accession>A0A7C8YD37</accession>
<keyword evidence="4" id="KW-0460">Magnesium</keyword>
<dbReference type="EC" id="3.6.1.3" evidence="9"/>
<reference evidence="9" key="2">
    <citation type="submission" date="2020-07" db="EMBL/GenBank/DDBJ databases">
        <authorList>
            <person name="Vera ALvarez R."/>
            <person name="Arias-Moreno D.M."/>
            <person name="Jimenez-Jacinto V."/>
            <person name="Jimenez-Bremont J.F."/>
            <person name="Swaminathan K."/>
            <person name="Moose S.P."/>
            <person name="Guerrero-Gonzalez M.L."/>
            <person name="Marino-Ramirez L."/>
            <person name="Landsman D."/>
            <person name="Rodriguez-Kessler M."/>
            <person name="Delgado-Sanchez P."/>
        </authorList>
    </citation>
    <scope>NUCLEOTIDE SEQUENCE</scope>
    <source>
        <tissue evidence="9">Cladode</tissue>
    </source>
</reference>
<evidence type="ECO:0000256" key="6">
    <source>
        <dbReference type="RuleBase" id="RU003651"/>
    </source>
</evidence>
<name>A0A7C8YD37_OPUST</name>
<keyword evidence="6" id="KW-0067">ATP-binding</keyword>
<dbReference type="GO" id="GO:0016887">
    <property type="term" value="F:ATP hydrolysis activity"/>
    <property type="evidence" value="ECO:0007669"/>
    <property type="project" value="InterPro"/>
</dbReference>
<dbReference type="InterPro" id="IPR025753">
    <property type="entry name" value="AAA_N_dom"/>
</dbReference>
<evidence type="ECO:0000256" key="4">
    <source>
        <dbReference type="ARBA" id="ARBA00022842"/>
    </source>
</evidence>
<dbReference type="PROSITE" id="PS00674">
    <property type="entry name" value="AAA"/>
    <property type="match status" value="1"/>
</dbReference>
<dbReference type="InterPro" id="IPR003593">
    <property type="entry name" value="AAA+_ATPase"/>
</dbReference>
<organism evidence="9">
    <name type="scientific">Opuntia streptacantha</name>
    <name type="common">Prickly pear cactus</name>
    <name type="synonym">Opuntia cardona</name>
    <dbReference type="NCBI Taxonomy" id="393608"/>
    <lineage>
        <taxon>Eukaryota</taxon>
        <taxon>Viridiplantae</taxon>
        <taxon>Streptophyta</taxon>
        <taxon>Embryophyta</taxon>
        <taxon>Tracheophyta</taxon>
        <taxon>Spermatophyta</taxon>
        <taxon>Magnoliopsida</taxon>
        <taxon>eudicotyledons</taxon>
        <taxon>Gunneridae</taxon>
        <taxon>Pentapetalae</taxon>
        <taxon>Caryophyllales</taxon>
        <taxon>Cactineae</taxon>
        <taxon>Cactaceae</taxon>
        <taxon>Opuntioideae</taxon>
        <taxon>Opuntia</taxon>
    </lineage>
</organism>
<evidence type="ECO:0000256" key="5">
    <source>
        <dbReference type="ARBA" id="ARBA00049360"/>
    </source>
</evidence>
<comment type="catalytic activity">
    <reaction evidence="5">
        <text>ATP + H2O = ADP + phosphate + H(+)</text>
        <dbReference type="Rhea" id="RHEA:13065"/>
        <dbReference type="ChEBI" id="CHEBI:15377"/>
        <dbReference type="ChEBI" id="CHEBI:15378"/>
        <dbReference type="ChEBI" id="CHEBI:30616"/>
        <dbReference type="ChEBI" id="CHEBI:43474"/>
        <dbReference type="ChEBI" id="CHEBI:456216"/>
    </reaction>
</comment>
<dbReference type="Gene3D" id="6.10.280.40">
    <property type="match status" value="1"/>
</dbReference>
<dbReference type="Pfam" id="PF14363">
    <property type="entry name" value="AAA_assoc"/>
    <property type="match status" value="1"/>
</dbReference>
<reference evidence="9" key="1">
    <citation type="journal article" date="2013" name="J. Plant Res.">
        <title>Effect of fungi and light on seed germination of three Opuntia species from semiarid lands of central Mexico.</title>
        <authorList>
            <person name="Delgado-Sanchez P."/>
            <person name="Jimenez-Bremont J.F."/>
            <person name="Guerrero-Gonzalez Mde L."/>
            <person name="Flores J."/>
        </authorList>
    </citation>
    <scope>NUCLEOTIDE SEQUENCE</scope>
    <source>
        <tissue evidence="9">Cladode</tissue>
    </source>
</reference>
<dbReference type="CDD" id="cd19510">
    <property type="entry name" value="RecA-like_BCS1"/>
    <property type="match status" value="1"/>
</dbReference>
<dbReference type="InterPro" id="IPR058017">
    <property type="entry name" value="At3g28540-like_C"/>
</dbReference>
<dbReference type="PANTHER" id="PTHR23070">
    <property type="entry name" value="BCS1 AAA-TYPE ATPASE"/>
    <property type="match status" value="1"/>
</dbReference>
<keyword evidence="6" id="KW-0547">Nucleotide-binding</keyword>
<dbReference type="GO" id="GO:0005524">
    <property type="term" value="F:ATP binding"/>
    <property type="evidence" value="ECO:0007669"/>
    <property type="project" value="UniProtKB-KW"/>
</dbReference>
<evidence type="ECO:0000256" key="7">
    <source>
        <dbReference type="SAM" id="MobiDB-lite"/>
    </source>
</evidence>
<proteinExistence type="inferred from homology"/>
<dbReference type="InterPro" id="IPR003959">
    <property type="entry name" value="ATPase_AAA_core"/>
</dbReference>
<comment type="cofactor">
    <cofactor evidence="1">
        <name>Mg(2+)</name>
        <dbReference type="ChEBI" id="CHEBI:18420"/>
    </cofactor>
</comment>
<evidence type="ECO:0000259" key="8">
    <source>
        <dbReference type="SMART" id="SM00382"/>
    </source>
</evidence>
<feature type="region of interest" description="Disordered" evidence="7">
    <location>
        <begin position="369"/>
        <end position="390"/>
    </location>
</feature>
<evidence type="ECO:0000256" key="3">
    <source>
        <dbReference type="ARBA" id="ARBA00022801"/>
    </source>
</evidence>